<dbReference type="AlphaFoldDB" id="H0XT64"/>
<dbReference type="GO" id="GO:0000977">
    <property type="term" value="F:RNA polymerase II transcription regulatory region sequence-specific DNA binding"/>
    <property type="evidence" value="ECO:0007669"/>
    <property type="project" value="TreeGrafter"/>
</dbReference>
<feature type="DNA-binding region" description="Homeobox" evidence="5">
    <location>
        <begin position="77"/>
        <end position="136"/>
    </location>
</feature>
<dbReference type="PROSITE" id="PS00027">
    <property type="entry name" value="HOMEOBOX_1"/>
    <property type="match status" value="1"/>
</dbReference>
<feature type="domain" description="Homeobox" evidence="8">
    <location>
        <begin position="75"/>
        <end position="135"/>
    </location>
</feature>
<dbReference type="Gene3D" id="1.10.10.60">
    <property type="entry name" value="Homeodomain-like"/>
    <property type="match status" value="1"/>
</dbReference>
<dbReference type="InterPro" id="IPR050649">
    <property type="entry name" value="Paired_Homeobox_TFs"/>
</dbReference>
<feature type="compositionally biased region" description="Basic and acidic residues" evidence="7">
    <location>
        <begin position="48"/>
        <end position="57"/>
    </location>
</feature>
<dbReference type="SMART" id="SM00389">
    <property type="entry name" value="HOX"/>
    <property type="match status" value="1"/>
</dbReference>
<evidence type="ECO:0000313" key="10">
    <source>
        <dbReference type="Proteomes" id="UP000005225"/>
    </source>
</evidence>
<dbReference type="SUPFAM" id="SSF46689">
    <property type="entry name" value="Homeodomain-like"/>
    <property type="match status" value="1"/>
</dbReference>
<evidence type="ECO:0000313" key="9">
    <source>
        <dbReference type="Ensembl" id="ENSOGAP00000019306.1"/>
    </source>
</evidence>
<evidence type="ECO:0000256" key="6">
    <source>
        <dbReference type="RuleBase" id="RU000682"/>
    </source>
</evidence>
<feature type="compositionally biased region" description="Gly residues" evidence="7">
    <location>
        <begin position="30"/>
        <end position="41"/>
    </location>
</feature>
<evidence type="ECO:0000256" key="1">
    <source>
        <dbReference type="ARBA" id="ARBA00004123"/>
    </source>
</evidence>
<evidence type="ECO:0000256" key="7">
    <source>
        <dbReference type="SAM" id="MobiDB-lite"/>
    </source>
</evidence>
<name>H0XT64_OTOGA</name>
<reference evidence="9" key="2">
    <citation type="submission" date="2025-08" db="UniProtKB">
        <authorList>
            <consortium name="Ensembl"/>
        </authorList>
    </citation>
    <scope>IDENTIFICATION</scope>
</reference>
<organism evidence="9 10">
    <name type="scientific">Otolemur garnettii</name>
    <name type="common">Small-eared galago</name>
    <name type="synonym">Garnett's greater bushbaby</name>
    <dbReference type="NCBI Taxonomy" id="30611"/>
    <lineage>
        <taxon>Eukaryota</taxon>
        <taxon>Metazoa</taxon>
        <taxon>Chordata</taxon>
        <taxon>Craniata</taxon>
        <taxon>Vertebrata</taxon>
        <taxon>Euteleostomi</taxon>
        <taxon>Mammalia</taxon>
        <taxon>Eutheria</taxon>
        <taxon>Euarchontoglires</taxon>
        <taxon>Primates</taxon>
        <taxon>Strepsirrhini</taxon>
        <taxon>Lorisiformes</taxon>
        <taxon>Galagidae</taxon>
        <taxon>Otolemur</taxon>
    </lineage>
</organism>
<reference evidence="9" key="3">
    <citation type="submission" date="2025-09" db="UniProtKB">
        <authorList>
            <consortium name="Ensembl"/>
        </authorList>
    </citation>
    <scope>IDENTIFICATION</scope>
</reference>
<dbReference type="CDD" id="cd00086">
    <property type="entry name" value="homeodomain"/>
    <property type="match status" value="1"/>
</dbReference>
<evidence type="ECO:0000256" key="4">
    <source>
        <dbReference type="ARBA" id="ARBA00023242"/>
    </source>
</evidence>
<dbReference type="InterPro" id="IPR001356">
    <property type="entry name" value="HD"/>
</dbReference>
<dbReference type="HOGENOM" id="CLU_118646_0_0_1"/>
<dbReference type="Ensembl" id="ENSOGAT00000027285.1">
    <property type="protein sequence ID" value="ENSOGAP00000019306.1"/>
    <property type="gene ID" value="ENSOGAG00000030942.1"/>
</dbReference>
<dbReference type="Pfam" id="PF00046">
    <property type="entry name" value="Homeodomain"/>
    <property type="match status" value="1"/>
</dbReference>
<keyword evidence="3 5" id="KW-0371">Homeobox</keyword>
<dbReference type="EMBL" id="AAQR03131830">
    <property type="status" value="NOT_ANNOTATED_CDS"/>
    <property type="molecule type" value="Genomic_DNA"/>
</dbReference>
<keyword evidence="10" id="KW-1185">Reference proteome</keyword>
<dbReference type="InterPro" id="IPR009057">
    <property type="entry name" value="Homeodomain-like_sf"/>
</dbReference>
<dbReference type="GO" id="GO:0000981">
    <property type="term" value="F:DNA-binding transcription factor activity, RNA polymerase II-specific"/>
    <property type="evidence" value="ECO:0007669"/>
    <property type="project" value="InterPro"/>
</dbReference>
<dbReference type="PANTHER" id="PTHR24329:SF337">
    <property type="entry name" value="ARISTALESS RELATED HOMEOBOX"/>
    <property type="match status" value="1"/>
</dbReference>
<evidence type="ECO:0000256" key="3">
    <source>
        <dbReference type="ARBA" id="ARBA00023155"/>
    </source>
</evidence>
<dbReference type="Proteomes" id="UP000005225">
    <property type="component" value="Unassembled WGS sequence"/>
</dbReference>
<evidence type="ECO:0000256" key="2">
    <source>
        <dbReference type="ARBA" id="ARBA00023125"/>
    </source>
</evidence>
<comment type="subcellular location">
    <subcellularLocation>
        <location evidence="1 5 6">Nucleus</location>
    </subcellularLocation>
</comment>
<dbReference type="STRING" id="30611.ENSOGAP00000019306"/>
<dbReference type="FunCoup" id="H0XT64">
    <property type="interactions" value="25"/>
</dbReference>
<sequence length="153" mass="17286">GNNSLQSEPDQRAAAAAAEVAREGEENGGNPVGDGNPGSGGNRPRQNGNDRRRELRRQDRRSRRAAARAAKPGNRGPDFHRSKFTPPQLQELENFFQHTQYPDGSMRKDLARGLGVTEDRVQVWFKNRRARWRRCQRALSFRNVAPVPLSYPI</sequence>
<dbReference type="EMBL" id="AAQR03131831">
    <property type="status" value="NOT_ANNOTATED_CDS"/>
    <property type="molecule type" value="Genomic_DNA"/>
</dbReference>
<dbReference type="GO" id="GO:0005634">
    <property type="term" value="C:nucleus"/>
    <property type="evidence" value="ECO:0007669"/>
    <property type="project" value="UniProtKB-SubCell"/>
</dbReference>
<evidence type="ECO:0000256" key="5">
    <source>
        <dbReference type="PROSITE-ProRule" id="PRU00108"/>
    </source>
</evidence>
<dbReference type="PROSITE" id="PS50071">
    <property type="entry name" value="HOMEOBOX_2"/>
    <property type="match status" value="1"/>
</dbReference>
<dbReference type="GeneTree" id="ENSGT00940000163385"/>
<reference evidence="10" key="1">
    <citation type="submission" date="2011-03" db="EMBL/GenBank/DDBJ databases">
        <title>Version 3 of the genome sequence of Otolemur garnettii (Bushbaby).</title>
        <authorList>
            <consortium name="The Broad Institute Genome Sequencing Platform"/>
            <person name="Di Palma F."/>
            <person name="Johnson J."/>
            <person name="Lander E.S."/>
            <person name="Lindblad-Toh K."/>
            <person name="Jaffe D.B."/>
            <person name="Gnerre S."/>
            <person name="MacCallum I."/>
            <person name="Przybylski D."/>
            <person name="Ribeiro F.J."/>
            <person name="Burton J.N."/>
            <person name="Walker B.J."/>
            <person name="Sharpe T."/>
            <person name="Hall G."/>
        </authorList>
    </citation>
    <scope>NUCLEOTIDE SEQUENCE [LARGE SCALE GENOMIC DNA]</scope>
</reference>
<dbReference type="InterPro" id="IPR017970">
    <property type="entry name" value="Homeobox_CS"/>
</dbReference>
<dbReference type="PANTHER" id="PTHR24329">
    <property type="entry name" value="HOMEOBOX PROTEIN ARISTALESS"/>
    <property type="match status" value="1"/>
</dbReference>
<keyword evidence="2 5" id="KW-0238">DNA-binding</keyword>
<evidence type="ECO:0000259" key="8">
    <source>
        <dbReference type="PROSITE" id="PS50071"/>
    </source>
</evidence>
<keyword evidence="4 5" id="KW-0539">Nucleus</keyword>
<protein>
    <recommendedName>
        <fullName evidence="8">Homeobox domain-containing protein</fullName>
    </recommendedName>
</protein>
<feature type="region of interest" description="Disordered" evidence="7">
    <location>
        <begin position="1"/>
        <end position="87"/>
    </location>
</feature>
<accession>H0XT64</accession>
<dbReference type="eggNOG" id="KOG0490">
    <property type="taxonomic scope" value="Eukaryota"/>
</dbReference>
<proteinExistence type="predicted"/>
<dbReference type="InParanoid" id="H0XT64"/>